<keyword evidence="1" id="KW-0472">Membrane</keyword>
<feature type="transmembrane region" description="Helical" evidence="1">
    <location>
        <begin position="12"/>
        <end position="36"/>
    </location>
</feature>
<keyword evidence="1" id="KW-0812">Transmembrane</keyword>
<evidence type="ECO:0008006" key="4">
    <source>
        <dbReference type="Google" id="ProtNLM"/>
    </source>
</evidence>
<feature type="transmembrane region" description="Helical" evidence="1">
    <location>
        <begin position="104"/>
        <end position="122"/>
    </location>
</feature>
<dbReference type="RefSeq" id="WP_301133050.1">
    <property type="nucleotide sequence ID" value="NZ_JAUHPW010000005.1"/>
</dbReference>
<evidence type="ECO:0000256" key="1">
    <source>
        <dbReference type="SAM" id="Phobius"/>
    </source>
</evidence>
<dbReference type="Proteomes" id="UP001172728">
    <property type="component" value="Unassembled WGS sequence"/>
</dbReference>
<proteinExistence type="predicted"/>
<name>A0ABT8G998_9MICO</name>
<evidence type="ECO:0000313" key="2">
    <source>
        <dbReference type="EMBL" id="MDN4475715.1"/>
    </source>
</evidence>
<keyword evidence="1" id="KW-1133">Transmembrane helix</keyword>
<evidence type="ECO:0000313" key="3">
    <source>
        <dbReference type="Proteomes" id="UP001172728"/>
    </source>
</evidence>
<reference evidence="2" key="1">
    <citation type="submission" date="2023-06" db="EMBL/GenBank/DDBJ databases">
        <title>Sysu t00192.</title>
        <authorList>
            <person name="Gao L."/>
            <person name="Fang B.-Z."/>
            <person name="Li W.-J."/>
        </authorList>
    </citation>
    <scope>NUCLEOTIDE SEQUENCE</scope>
    <source>
        <strain evidence="2">SYSU T00192</strain>
    </source>
</reference>
<dbReference type="EMBL" id="JAUHPW010000005">
    <property type="protein sequence ID" value="MDN4475715.1"/>
    <property type="molecule type" value="Genomic_DNA"/>
</dbReference>
<comment type="caution">
    <text evidence="2">The sequence shown here is derived from an EMBL/GenBank/DDBJ whole genome shotgun (WGS) entry which is preliminary data.</text>
</comment>
<feature type="transmembrane region" description="Helical" evidence="1">
    <location>
        <begin position="51"/>
        <end position="73"/>
    </location>
</feature>
<gene>
    <name evidence="2" type="ORF">QQX09_07590</name>
</gene>
<protein>
    <recommendedName>
        <fullName evidence="4">DUF4345 domain-containing protein</fullName>
    </recommendedName>
</protein>
<accession>A0ABT8G998</accession>
<sequence length="136" mass="14246">MASERRPASVTLVSALTWIAAALDLVVGALMIWLYYNPDDLSTSINADNLLWYGLTTLVVGVFTAAVAAGLAMGSQGARVLVIIVMVLRIAGAAYGLGKVGGEVAWQAAIEIVIALAVIGLLSTRRASAWFRGTRV</sequence>
<feature type="transmembrane region" description="Helical" evidence="1">
    <location>
        <begin position="80"/>
        <end position="98"/>
    </location>
</feature>
<keyword evidence="3" id="KW-1185">Reference proteome</keyword>
<organism evidence="2 3">
    <name type="scientific">Demequina litoralis</name>
    <dbReference type="NCBI Taxonomy" id="3051660"/>
    <lineage>
        <taxon>Bacteria</taxon>
        <taxon>Bacillati</taxon>
        <taxon>Actinomycetota</taxon>
        <taxon>Actinomycetes</taxon>
        <taxon>Micrococcales</taxon>
        <taxon>Demequinaceae</taxon>
        <taxon>Demequina</taxon>
    </lineage>
</organism>